<protein>
    <submittedName>
        <fullName evidence="15">ABC transporter B family member 11 isoform A</fullName>
    </submittedName>
</protein>
<dbReference type="PANTHER" id="PTHR43394">
    <property type="entry name" value="ATP-DEPENDENT PERMEASE MDL1, MITOCHONDRIAL"/>
    <property type="match status" value="1"/>
</dbReference>
<keyword evidence="8 12" id="KW-1133">Transmembrane helix</keyword>
<feature type="transmembrane region" description="Helical" evidence="12">
    <location>
        <begin position="1387"/>
        <end position="1417"/>
    </location>
</feature>
<dbReference type="CDD" id="cd18578">
    <property type="entry name" value="ABC_6TM_Pgp_ABCB1_D2_like"/>
    <property type="match status" value="2"/>
</dbReference>
<feature type="transmembrane region" description="Helical" evidence="12">
    <location>
        <begin position="770"/>
        <end position="794"/>
    </location>
</feature>
<feature type="transmembrane region" description="Helical" evidence="12">
    <location>
        <begin position="337"/>
        <end position="361"/>
    </location>
</feature>
<evidence type="ECO:0000256" key="10">
    <source>
        <dbReference type="ARBA" id="ARBA00023180"/>
    </source>
</evidence>
<accession>A0A445HET2</accession>
<evidence type="ECO:0000256" key="2">
    <source>
        <dbReference type="ARBA" id="ARBA00007577"/>
    </source>
</evidence>
<feature type="transmembrane region" description="Helical" evidence="12">
    <location>
        <begin position="2043"/>
        <end position="2065"/>
    </location>
</feature>
<keyword evidence="3" id="KW-0813">Transport</keyword>
<dbReference type="FunFam" id="1.20.1560.10:FF:000025">
    <property type="entry name" value="ABC transporter B family member 9"/>
    <property type="match status" value="2"/>
</dbReference>
<dbReference type="GO" id="GO:0016887">
    <property type="term" value="F:ATP hydrolysis activity"/>
    <property type="evidence" value="ECO:0007669"/>
    <property type="project" value="InterPro"/>
</dbReference>
<gene>
    <name evidence="15" type="ORF">D0Y65_036438</name>
</gene>
<dbReference type="CDD" id="cd18577">
    <property type="entry name" value="ABC_6TM_Pgp_ABCB1_D1_like"/>
    <property type="match status" value="2"/>
</dbReference>
<dbReference type="GO" id="GO:0010328">
    <property type="term" value="F:auxin influx transmembrane transporter activity"/>
    <property type="evidence" value="ECO:0007669"/>
    <property type="project" value="UniProtKB-ARBA"/>
</dbReference>
<feature type="transmembrane region" description="Helical" evidence="12">
    <location>
        <begin position="1034"/>
        <end position="1055"/>
    </location>
</feature>
<dbReference type="PROSITE" id="PS50929">
    <property type="entry name" value="ABC_TM1F"/>
    <property type="match status" value="4"/>
</dbReference>
<feature type="transmembrane region" description="Helical" evidence="12">
    <location>
        <begin position="2085"/>
        <end position="2111"/>
    </location>
</feature>
<dbReference type="InterPro" id="IPR003593">
    <property type="entry name" value="AAA+_ATPase"/>
</dbReference>
<dbReference type="NCBIfam" id="NF010167">
    <property type="entry name" value="PRK13648.1"/>
    <property type="match status" value="4"/>
</dbReference>
<evidence type="ECO:0000259" key="14">
    <source>
        <dbReference type="PROSITE" id="PS50929"/>
    </source>
</evidence>
<feature type="domain" description="ABC transporter" evidence="13">
    <location>
        <begin position="1095"/>
        <end position="1331"/>
    </location>
</feature>
<reference evidence="15 16" key="1">
    <citation type="submission" date="2018-09" db="EMBL/GenBank/DDBJ databases">
        <title>A high-quality reference genome of wild soybean provides a powerful tool to mine soybean genomes.</title>
        <authorList>
            <person name="Xie M."/>
            <person name="Chung C.Y.L."/>
            <person name="Li M.-W."/>
            <person name="Wong F.-L."/>
            <person name="Chan T.-F."/>
            <person name="Lam H.-M."/>
        </authorList>
    </citation>
    <scope>NUCLEOTIDE SEQUENCE [LARGE SCALE GENOMIC DNA]</scope>
    <source>
        <strain evidence="16">cv. W05</strain>
        <tissue evidence="15">Hypocotyl of etiolated seedlings</tissue>
    </source>
</reference>
<keyword evidence="6" id="KW-0547">Nucleotide-binding</keyword>
<feature type="transmembrane region" description="Helical" evidence="12">
    <location>
        <begin position="373"/>
        <end position="391"/>
    </location>
</feature>
<feature type="transmembrane region" description="Helical" evidence="12">
    <location>
        <begin position="2158"/>
        <end position="2182"/>
    </location>
</feature>
<feature type="transmembrane region" description="Helical" evidence="12">
    <location>
        <begin position="814"/>
        <end position="841"/>
    </location>
</feature>
<keyword evidence="10" id="KW-0325">Glycoprotein</keyword>
<dbReference type="SUPFAM" id="SSF90123">
    <property type="entry name" value="ABC transporter transmembrane region"/>
    <property type="match status" value="4"/>
</dbReference>
<feature type="transmembrane region" description="Helical" evidence="12">
    <location>
        <begin position="235"/>
        <end position="254"/>
    </location>
</feature>
<dbReference type="GO" id="GO:0005524">
    <property type="term" value="F:ATP binding"/>
    <property type="evidence" value="ECO:0007669"/>
    <property type="project" value="UniProtKB-KW"/>
</dbReference>
<feature type="compositionally biased region" description="Polar residues" evidence="11">
    <location>
        <begin position="72"/>
        <end position="82"/>
    </location>
</feature>
<feature type="region of interest" description="Disordered" evidence="11">
    <location>
        <begin position="72"/>
        <end position="92"/>
    </location>
</feature>
<dbReference type="FunFam" id="1.20.1560.10:FF:000044">
    <property type="entry name" value="ABC transporter B family member 9"/>
    <property type="match status" value="2"/>
</dbReference>
<dbReference type="InterPro" id="IPR036640">
    <property type="entry name" value="ABC1_TM_sf"/>
</dbReference>
<dbReference type="PROSITE" id="PS00211">
    <property type="entry name" value="ABC_TRANSPORTER_1"/>
    <property type="match status" value="4"/>
</dbReference>
<dbReference type="CDD" id="cd03249">
    <property type="entry name" value="ABC_MTABC3_MDL1_MDL2"/>
    <property type="match status" value="4"/>
</dbReference>
<feature type="domain" description="ABC transporter" evidence="13">
    <location>
        <begin position="1712"/>
        <end position="1948"/>
    </location>
</feature>
<keyword evidence="9 12" id="KW-0472">Membrane</keyword>
<feature type="transmembrane region" description="Helical" evidence="12">
    <location>
        <begin position="1437"/>
        <end position="1457"/>
    </location>
</feature>
<feature type="transmembrane region" description="Helical" evidence="12">
    <location>
        <begin position="2270"/>
        <end position="2292"/>
    </location>
</feature>
<dbReference type="FunFam" id="3.40.50.300:FF:000066">
    <property type="entry name" value="ABC transporter B family member 1"/>
    <property type="match status" value="4"/>
</dbReference>
<feature type="transmembrane region" description="Helical" evidence="12">
    <location>
        <begin position="162"/>
        <end position="182"/>
    </location>
</feature>
<evidence type="ECO:0000256" key="5">
    <source>
        <dbReference type="ARBA" id="ARBA00022737"/>
    </source>
</evidence>
<dbReference type="Pfam" id="PF00664">
    <property type="entry name" value="ABC_membrane"/>
    <property type="match status" value="4"/>
</dbReference>
<feature type="transmembrane region" description="Helical" evidence="12">
    <location>
        <begin position="995"/>
        <end position="1014"/>
    </location>
</feature>
<comment type="similarity">
    <text evidence="2">Belongs to the ABC transporter superfamily. ABCB family. Multidrug resistance exporter (TC 3.A.1.201) subfamily.</text>
</comment>
<dbReference type="InterPro" id="IPR011527">
    <property type="entry name" value="ABC1_TM_dom"/>
</dbReference>
<feature type="domain" description="ABC transporter" evidence="13">
    <location>
        <begin position="2366"/>
        <end position="2603"/>
    </location>
</feature>
<evidence type="ECO:0000313" key="15">
    <source>
        <dbReference type="EMBL" id="RZB72091.1"/>
    </source>
</evidence>
<feature type="non-terminal residue" evidence="15">
    <location>
        <position position="1"/>
    </location>
</feature>
<feature type="domain" description="ABC transmembrane type-1" evidence="14">
    <location>
        <begin position="1390"/>
        <end position="1677"/>
    </location>
</feature>
<dbReference type="GO" id="GO:0090374">
    <property type="term" value="P:oligopeptide export from mitochondrion"/>
    <property type="evidence" value="ECO:0007669"/>
    <property type="project" value="TreeGrafter"/>
</dbReference>
<proteinExistence type="inferred from homology"/>
<feature type="transmembrane region" description="Helical" evidence="12">
    <location>
        <begin position="1534"/>
        <end position="1556"/>
    </location>
</feature>
<dbReference type="EMBL" id="QZWG01000013">
    <property type="protein sequence ID" value="RZB72091.1"/>
    <property type="molecule type" value="Genomic_DNA"/>
</dbReference>
<dbReference type="SMART" id="SM00382">
    <property type="entry name" value="AAA"/>
    <property type="match status" value="4"/>
</dbReference>
<feature type="transmembrane region" description="Helical" evidence="12">
    <location>
        <begin position="260"/>
        <end position="281"/>
    </location>
</feature>
<evidence type="ECO:0000259" key="13">
    <source>
        <dbReference type="PROSITE" id="PS50893"/>
    </source>
</evidence>
<evidence type="ECO:0000256" key="8">
    <source>
        <dbReference type="ARBA" id="ARBA00022989"/>
    </source>
</evidence>
<evidence type="ECO:0000256" key="9">
    <source>
        <dbReference type="ARBA" id="ARBA00023136"/>
    </source>
</evidence>
<feature type="transmembrane region" description="Helical" evidence="12">
    <location>
        <begin position="1510"/>
        <end position="1528"/>
    </location>
</feature>
<evidence type="ECO:0000256" key="12">
    <source>
        <dbReference type="SAM" id="Phobius"/>
    </source>
</evidence>
<organism evidence="15 16">
    <name type="scientific">Glycine soja</name>
    <name type="common">Wild soybean</name>
    <dbReference type="NCBI Taxonomy" id="3848"/>
    <lineage>
        <taxon>Eukaryota</taxon>
        <taxon>Viridiplantae</taxon>
        <taxon>Streptophyta</taxon>
        <taxon>Embryophyta</taxon>
        <taxon>Tracheophyta</taxon>
        <taxon>Spermatophyta</taxon>
        <taxon>Magnoliopsida</taxon>
        <taxon>eudicotyledons</taxon>
        <taxon>Gunneridae</taxon>
        <taxon>Pentapetalae</taxon>
        <taxon>rosids</taxon>
        <taxon>fabids</taxon>
        <taxon>Fabales</taxon>
        <taxon>Fabaceae</taxon>
        <taxon>Papilionoideae</taxon>
        <taxon>50 kb inversion clade</taxon>
        <taxon>NPAAA clade</taxon>
        <taxon>indigoferoid/millettioid clade</taxon>
        <taxon>Phaseoleae</taxon>
        <taxon>Glycine</taxon>
        <taxon>Glycine subgen. Soja</taxon>
    </lineage>
</organism>
<evidence type="ECO:0000256" key="11">
    <source>
        <dbReference type="SAM" id="MobiDB-lite"/>
    </source>
</evidence>
<feature type="transmembrane region" description="Helical" evidence="12">
    <location>
        <begin position="887"/>
        <end position="909"/>
    </location>
</feature>
<dbReference type="Gene3D" id="1.20.1560.10">
    <property type="entry name" value="ABC transporter type 1, transmembrane domain"/>
    <property type="match status" value="2"/>
</dbReference>
<keyword evidence="5" id="KW-0677">Repeat</keyword>
<evidence type="ECO:0000256" key="7">
    <source>
        <dbReference type="ARBA" id="ARBA00022840"/>
    </source>
</evidence>
<dbReference type="GO" id="GO:0005743">
    <property type="term" value="C:mitochondrial inner membrane"/>
    <property type="evidence" value="ECO:0007669"/>
    <property type="project" value="TreeGrafter"/>
</dbReference>
<evidence type="ECO:0000256" key="1">
    <source>
        <dbReference type="ARBA" id="ARBA00004651"/>
    </source>
</evidence>
<dbReference type="PANTHER" id="PTHR43394:SF16">
    <property type="entry name" value="ABC TRANSPORTER B FAMILY MEMBER 4-LIKE ISOFORM X1"/>
    <property type="match status" value="1"/>
</dbReference>
<keyword evidence="4 12" id="KW-0812">Transmembrane</keyword>
<dbReference type="InterPro" id="IPR027417">
    <property type="entry name" value="P-loop_NTPase"/>
</dbReference>
<sequence length="2655" mass="287917">IYKLATGFNFPTDNLFFNSFLSCCFLRLVFRPSSQKALIASASCCKRVIGRGVCEQKESFYIEMEGDISVNGDPNTYSNSNQDSKKSEAKDEPAKTVPLYRLFSFADPLDHLLMFVGTVGAIGNGISLPLMTLIFGNMINAFGESSNTNEVVDEVSKVSLKFVYLAVGTFFASFLQLTCWMITGDRQAARIRGLYLQTILRQDVSFFDKETNTGEVVGRMSGDTVLIQDAMGEKVGQFIQLISTFFGGFVVAFIKGWLLTVVMLACIPLLVMSGAMITVIISRASSEGQAAYSTAASVVEQTIGSIRTVASFTGERLAIAKYNQSLNKAYKTGVQEALASGLGFGLLYFVFICSYGLAVWFGAKMIIEKGYTGGKVLTVIFAVLTGSMSLGQASPSLSAFAAGQAAAFKMFETIKRKPEIDAYDTTGRKLEDIRGDIELREVCFSYPTRPDELIFNGFSLSIPSGTTAALVGQSGSGKSTVVSLIERFYDPQSGAVLIDGINLREFQLKWIRQKIGLVSQEPVLFTCSIKENIAYGKDGATDEEIRAAAELANAAKFIDKLPQGLDTMVGEHGTQLSGGQKQRVAIARAILKDPRILLLDEATSALDTESERIVQEALDRIMINRTTVIVAHRLSTIRNADTIAVIHLGKIVERGSHVELTKDPDGAYSQLIRLQEIKRLEKNIDVREPESIVHSGRHSSKRSSFLRSISQESLGVGNSGRHSFSASFGVPTSVGFIEPAGEGPQDPPSTAPSPPEVPLYRLAYLNKPEILVLLMGTVSAVITGVILPVFGLLLSKMISIFYEPAHELRKDSKVWAIVFVGLGAVSFLVYPGRFYFFGVAGGKLIQRIRKMCFEKVVHMEVSWFDEAENSSGAIGARLSTDAASVRALVGDALGLLVQNTATAIAGLVIAFESSWQLALIILALVPLLGLNGYLQFKFLKGFSADTKKLYEEASQVANDAVGSIRTVASFCAEEKVMELYQEKCEGPIKTGKRQGIISGISFGVSFFVLYSVYATSFYAGARLVEDRKATFTDVFRVFFALSMAAIGISQSGSLVPDSTKAKGAAASIFAILDRKSEIDPSDDTGMTLEEFKGEIELKHVSFKYPTRPDVQIFRDLSLTIHSGKTVALVGESGSGKSTVISLLQRFYDPDSGHITLDGTEIQRMQVKWLRQQMGLVSQEPVLFNDTIRANIAYGKADATEAEIITAAELANAHTFISSLQKGYDTLVGERGVQLSGGQKQRVAIARAIVKSPKILLLDEATSALDAESEKVVQDALDRVMVDRTTIVVAHRLSTIKGADLIAVVKNGVIAEKGKHEALLNKGGDYASLVALHTKECVKPSNKKMAENIDLYGDSDIKQDSKSKVKDESAKTVPLYKLFSFADPLDHLLMFVGAVGAIGNGISMPLMTLIFGNMINAFGATENSNEVVDEVSKVSLKFVYLAVGTFFASLLQLTCWMITGERQAARIRGLYLQNILRQDVSFFDKETRTGEVVGRMSGDTVLIQDAMGEKVAQFIQLMTTFVGGFVIAFSRGWLLTLVMLSSIPPLVLCGSMLGLIITKASSRAQAAYSIAASIVEQTIGSVRTVASFTGEKQAIDKYNQSIIKAYRAGVQEALATGLGFGSLYFVFNCSYSLATWFGAKMVIEKGYTGGEVVTVIMAVLTGSMSLGQASPSLSAFAAGQAAAFKMFETIKRKPEIDAYDTTGRQLDDIRGDIELREVCFSYPTRPDELIFNGFSLSIPSGTTTALVGESGSGKSTVVGLIERFYDPQAGEVLIDSINLKEFKLKWIRQKIGLVSQEPVLFTCSIKENIAYGKDGATVEEIRAAAELANAAKFIDKLPQGLDTMVGEHGAQLSGGQKQRVAIARAILKDPRILLLDEATSALDAESEKIVQEALNRIMINRTTVIVAHRLSTIRNADSIAVMHQGKIVERGSHAELTRDPIGAYSQLIRLQEVKRSGQNVANDTDKLEGTAHFGRQSSQRSFLQAISQRSSEVGSSGRNSFSESHAVGFLEPAGGVPQTSPTVSSPPEVPLYRLAYLNKPETPVLLAGSIAAIINGVLLPIVAIFMSKMISIFYEPADELRKDSKLWALLFVVLGVVSFIMPPCRFYLFGVAGGKLIKRIRKLCFEKVVHMEVSWFDEAEHSSGAIGARLSSDVAAVRALVGDALGLLVQNIATAVGGLVIAFEASWQLALIMLALAPLLVLNGYVQFKFLKGFSANSKKLYEEASQVANDAVGSIRTVASFCSEKKVMKLYQEKCEGPIRTGIRRGIISGISYGVSFFMLYAVYACSFYAGARLIEDGKSTFSDVFRVFFALSMTAMGISQSGSLVPDSSNSKSAAASVFAILDQKSQIDPSDDSGLTLEEVKGEIEFNHVSFKYPTRPDVQIFRDLSLTIHSGKTVALVGESGSGKSTVISLLQRFYDLDSGHITLDRNEIQRMQIKWLRQQMGLVSQEPVLFNDTIRANIAYGKGGDATEAEIIAAAELANAHNFTCSLQKGYDTIVGERGIQLSGGQKQRVAIARAIVKNPKILLLDEATSALDAESEKVVQDALDRVMVDRTTIVVAHRLSTIKGADLIAVVKNGVIAEKGKHEALLNKGVHQIVTSSKARKSEYRVHRDFIALIQYLSISPHLALSAFRSRAGRAMQAGPVLLLDRALGA</sequence>
<dbReference type="FunFam" id="1.20.1560.10:FF:000009">
    <property type="entry name" value="ABC transporter B family member 1"/>
    <property type="match status" value="2"/>
</dbReference>
<dbReference type="GO" id="GO:0015421">
    <property type="term" value="F:ABC-type oligopeptide transporter activity"/>
    <property type="evidence" value="ECO:0007669"/>
    <property type="project" value="TreeGrafter"/>
</dbReference>
<name>A0A445HET2_GLYSO</name>
<keyword evidence="7" id="KW-0067">ATP-binding</keyword>
<keyword evidence="16" id="KW-1185">Reference proteome</keyword>
<evidence type="ECO:0000256" key="3">
    <source>
        <dbReference type="ARBA" id="ARBA00022448"/>
    </source>
</evidence>
<feature type="domain" description="ABC transmembrane type-1" evidence="14">
    <location>
        <begin position="2045"/>
        <end position="2331"/>
    </location>
</feature>
<feature type="domain" description="ABC transmembrane type-1" evidence="14">
    <location>
        <begin position="115"/>
        <end position="402"/>
    </location>
</feature>
<dbReference type="GO" id="GO:0005886">
    <property type="term" value="C:plasma membrane"/>
    <property type="evidence" value="ECO:0007669"/>
    <property type="project" value="UniProtKB-SubCell"/>
</dbReference>
<feature type="transmembrane region" description="Helical" evidence="12">
    <location>
        <begin position="2188"/>
        <end position="2210"/>
    </location>
</feature>
<evidence type="ECO:0000313" key="16">
    <source>
        <dbReference type="Proteomes" id="UP000289340"/>
    </source>
</evidence>
<evidence type="ECO:0000256" key="6">
    <source>
        <dbReference type="ARBA" id="ARBA00022741"/>
    </source>
</evidence>
<feature type="transmembrane region" description="Helical" evidence="12">
    <location>
        <begin position="112"/>
        <end position="142"/>
    </location>
</feature>
<comment type="caution">
    <text evidence="15">The sequence shown here is derived from an EMBL/GenBank/DDBJ whole genome shotgun (WGS) entry which is preliminary data.</text>
</comment>
<evidence type="ECO:0000256" key="4">
    <source>
        <dbReference type="ARBA" id="ARBA00022692"/>
    </source>
</evidence>
<dbReference type="InterPro" id="IPR017871">
    <property type="entry name" value="ABC_transporter-like_CS"/>
</dbReference>
<dbReference type="PROSITE" id="PS50893">
    <property type="entry name" value="ABC_TRANSPORTER_2"/>
    <property type="match status" value="4"/>
</dbReference>
<dbReference type="InterPro" id="IPR039421">
    <property type="entry name" value="Type_1_exporter"/>
</dbReference>
<dbReference type="Gene3D" id="3.40.50.300">
    <property type="entry name" value="P-loop containing nucleotide triphosphate hydrolases"/>
    <property type="match status" value="4"/>
</dbReference>
<comment type="subcellular location">
    <subcellularLocation>
        <location evidence="1">Cell membrane</location>
        <topology evidence="1">Multi-pass membrane protein</topology>
    </subcellularLocation>
</comment>
<dbReference type="Proteomes" id="UP000289340">
    <property type="component" value="Chromosome 13"/>
</dbReference>
<feature type="compositionally biased region" description="Basic and acidic residues" evidence="11">
    <location>
        <begin position="83"/>
        <end position="92"/>
    </location>
</feature>
<dbReference type="Pfam" id="PF00005">
    <property type="entry name" value="ABC_tran"/>
    <property type="match status" value="4"/>
</dbReference>
<dbReference type="GO" id="GO:0010329">
    <property type="term" value="F:auxin efflux transmembrane transporter activity"/>
    <property type="evidence" value="ECO:0007669"/>
    <property type="project" value="UniProtKB-ARBA"/>
</dbReference>
<dbReference type="InterPro" id="IPR003439">
    <property type="entry name" value="ABC_transporter-like_ATP-bd"/>
</dbReference>
<feature type="domain" description="ABC transporter" evidence="13">
    <location>
        <begin position="437"/>
        <end position="673"/>
    </location>
</feature>
<feature type="domain" description="ABC transmembrane type-1" evidence="14">
    <location>
        <begin position="774"/>
        <end position="1060"/>
    </location>
</feature>
<feature type="transmembrane region" description="Helical" evidence="12">
    <location>
        <begin position="915"/>
        <end position="934"/>
    </location>
</feature>
<dbReference type="SUPFAM" id="SSF52540">
    <property type="entry name" value="P-loop containing nucleoside triphosphate hydrolases"/>
    <property type="match status" value="4"/>
</dbReference>